<keyword evidence="2" id="KW-1185">Reference proteome</keyword>
<dbReference type="EMBL" id="MNCJ02000327">
    <property type="protein sequence ID" value="KAF5778356.1"/>
    <property type="molecule type" value="Genomic_DNA"/>
</dbReference>
<protein>
    <submittedName>
        <fullName evidence="1">Uncharacterized protein</fullName>
    </submittedName>
</protein>
<gene>
    <name evidence="1" type="ORF">HanXRQr2_Chr12g0546491</name>
</gene>
<reference evidence="1" key="2">
    <citation type="submission" date="2020-06" db="EMBL/GenBank/DDBJ databases">
        <title>Helianthus annuus Genome sequencing and assembly Release 2.</title>
        <authorList>
            <person name="Gouzy J."/>
            <person name="Langlade N."/>
            <person name="Munos S."/>
        </authorList>
    </citation>
    <scope>NUCLEOTIDE SEQUENCE</scope>
    <source>
        <tissue evidence="1">Leaves</tissue>
    </source>
</reference>
<sequence length="77" mass="8435">MVGDLWFPPPSSLVPSFSFSVSGVCRRRLRFPPPPSPVPSFSFAVSGGAKTWWMVGDRDDRGGWWVSVLVVGCLPEP</sequence>
<name>A0A9K3MWK2_HELAN</name>
<comment type="caution">
    <text evidence="1">The sequence shown here is derived from an EMBL/GenBank/DDBJ whole genome shotgun (WGS) entry which is preliminary data.</text>
</comment>
<dbReference type="Proteomes" id="UP000215914">
    <property type="component" value="Unassembled WGS sequence"/>
</dbReference>
<accession>A0A9K3MWK2</accession>
<evidence type="ECO:0000313" key="1">
    <source>
        <dbReference type="EMBL" id="KAF5778356.1"/>
    </source>
</evidence>
<organism evidence="1 2">
    <name type="scientific">Helianthus annuus</name>
    <name type="common">Common sunflower</name>
    <dbReference type="NCBI Taxonomy" id="4232"/>
    <lineage>
        <taxon>Eukaryota</taxon>
        <taxon>Viridiplantae</taxon>
        <taxon>Streptophyta</taxon>
        <taxon>Embryophyta</taxon>
        <taxon>Tracheophyta</taxon>
        <taxon>Spermatophyta</taxon>
        <taxon>Magnoliopsida</taxon>
        <taxon>eudicotyledons</taxon>
        <taxon>Gunneridae</taxon>
        <taxon>Pentapetalae</taxon>
        <taxon>asterids</taxon>
        <taxon>campanulids</taxon>
        <taxon>Asterales</taxon>
        <taxon>Asteraceae</taxon>
        <taxon>Asteroideae</taxon>
        <taxon>Heliantheae alliance</taxon>
        <taxon>Heliantheae</taxon>
        <taxon>Helianthus</taxon>
    </lineage>
</organism>
<evidence type="ECO:0000313" key="2">
    <source>
        <dbReference type="Proteomes" id="UP000215914"/>
    </source>
</evidence>
<dbReference type="AlphaFoldDB" id="A0A9K3MWK2"/>
<reference evidence="1" key="1">
    <citation type="journal article" date="2017" name="Nature">
        <title>The sunflower genome provides insights into oil metabolism, flowering and Asterid evolution.</title>
        <authorList>
            <person name="Badouin H."/>
            <person name="Gouzy J."/>
            <person name="Grassa C.J."/>
            <person name="Murat F."/>
            <person name="Staton S.E."/>
            <person name="Cottret L."/>
            <person name="Lelandais-Briere C."/>
            <person name="Owens G.L."/>
            <person name="Carrere S."/>
            <person name="Mayjonade B."/>
            <person name="Legrand L."/>
            <person name="Gill N."/>
            <person name="Kane N.C."/>
            <person name="Bowers J.E."/>
            <person name="Hubner S."/>
            <person name="Bellec A."/>
            <person name="Berard A."/>
            <person name="Berges H."/>
            <person name="Blanchet N."/>
            <person name="Boniface M.C."/>
            <person name="Brunel D."/>
            <person name="Catrice O."/>
            <person name="Chaidir N."/>
            <person name="Claudel C."/>
            <person name="Donnadieu C."/>
            <person name="Faraut T."/>
            <person name="Fievet G."/>
            <person name="Helmstetter N."/>
            <person name="King M."/>
            <person name="Knapp S.J."/>
            <person name="Lai Z."/>
            <person name="Le Paslier M.C."/>
            <person name="Lippi Y."/>
            <person name="Lorenzon L."/>
            <person name="Mandel J.R."/>
            <person name="Marage G."/>
            <person name="Marchand G."/>
            <person name="Marquand E."/>
            <person name="Bret-Mestries E."/>
            <person name="Morien E."/>
            <person name="Nambeesan S."/>
            <person name="Nguyen T."/>
            <person name="Pegot-Espagnet P."/>
            <person name="Pouilly N."/>
            <person name="Raftis F."/>
            <person name="Sallet E."/>
            <person name="Schiex T."/>
            <person name="Thomas J."/>
            <person name="Vandecasteele C."/>
            <person name="Vares D."/>
            <person name="Vear F."/>
            <person name="Vautrin S."/>
            <person name="Crespi M."/>
            <person name="Mangin B."/>
            <person name="Burke J.M."/>
            <person name="Salse J."/>
            <person name="Munos S."/>
            <person name="Vincourt P."/>
            <person name="Rieseberg L.H."/>
            <person name="Langlade N.B."/>
        </authorList>
    </citation>
    <scope>NUCLEOTIDE SEQUENCE</scope>
    <source>
        <tissue evidence="1">Leaves</tissue>
    </source>
</reference>
<dbReference type="Gramene" id="mRNA:HanXRQr2_Chr12g0546491">
    <property type="protein sequence ID" value="CDS:HanXRQr2_Chr12g0546491.1"/>
    <property type="gene ID" value="HanXRQr2_Chr12g0546491"/>
</dbReference>
<proteinExistence type="predicted"/>